<dbReference type="AlphaFoldDB" id="A0AAD6NES2"/>
<keyword evidence="3" id="KW-1185">Reference proteome</keyword>
<proteinExistence type="predicted"/>
<feature type="transmembrane region" description="Helical" evidence="1">
    <location>
        <begin position="107"/>
        <end position="128"/>
    </location>
</feature>
<feature type="transmembrane region" description="Helical" evidence="1">
    <location>
        <begin position="38"/>
        <end position="61"/>
    </location>
</feature>
<dbReference type="EMBL" id="JAQGDS010000013">
    <property type="protein sequence ID" value="KAJ6256451.1"/>
    <property type="molecule type" value="Genomic_DNA"/>
</dbReference>
<comment type="caution">
    <text evidence="2">The sequence shown here is derived from an EMBL/GenBank/DDBJ whole genome shotgun (WGS) entry which is preliminary data.</text>
</comment>
<keyword evidence="1" id="KW-0472">Membrane</keyword>
<keyword evidence="1" id="KW-1133">Transmembrane helix</keyword>
<sequence>MASAGTPRASRSIWDLSACTSVRTAECWHAVGSTVPTLLSLSMVITSTITVIVAIIINATIANKPDNDLGEGSGWIIMMPGTGATLLWSIISQLICKFGRFTPGLAIGSYVIIGLGLIVEAIWTILLYEWHDAAWLPAVFMFIQSIDACVFVIYGIQALRKGKVIKSSKNDFTEP</sequence>
<dbReference type="Proteomes" id="UP001221413">
    <property type="component" value="Unassembled WGS sequence"/>
</dbReference>
<gene>
    <name evidence="2" type="ORF">Dda_8952</name>
</gene>
<accession>A0AAD6NES2</accession>
<evidence type="ECO:0000313" key="2">
    <source>
        <dbReference type="EMBL" id="KAJ6256451.1"/>
    </source>
</evidence>
<evidence type="ECO:0000256" key="1">
    <source>
        <dbReference type="SAM" id="Phobius"/>
    </source>
</evidence>
<keyword evidence="1" id="KW-0812">Transmembrane</keyword>
<feature type="transmembrane region" description="Helical" evidence="1">
    <location>
        <begin position="134"/>
        <end position="156"/>
    </location>
</feature>
<feature type="transmembrane region" description="Helical" evidence="1">
    <location>
        <begin position="73"/>
        <end position="95"/>
    </location>
</feature>
<protein>
    <submittedName>
        <fullName evidence="2">Uncharacterized protein</fullName>
    </submittedName>
</protein>
<name>A0AAD6NES2_DREDA</name>
<reference evidence="2" key="1">
    <citation type="submission" date="2023-01" db="EMBL/GenBank/DDBJ databases">
        <title>The chitinases involved in constricting ring structure development in the nematode-trapping fungus Drechslerella dactyloides.</title>
        <authorList>
            <person name="Wang R."/>
            <person name="Zhang L."/>
            <person name="Tang P."/>
            <person name="Li S."/>
            <person name="Liang L."/>
        </authorList>
    </citation>
    <scope>NUCLEOTIDE SEQUENCE</scope>
    <source>
        <strain evidence="2">YMF1.00031</strain>
    </source>
</reference>
<evidence type="ECO:0000313" key="3">
    <source>
        <dbReference type="Proteomes" id="UP001221413"/>
    </source>
</evidence>
<organism evidence="2 3">
    <name type="scientific">Drechslerella dactyloides</name>
    <name type="common">Nematode-trapping fungus</name>
    <name type="synonym">Arthrobotrys dactyloides</name>
    <dbReference type="NCBI Taxonomy" id="74499"/>
    <lineage>
        <taxon>Eukaryota</taxon>
        <taxon>Fungi</taxon>
        <taxon>Dikarya</taxon>
        <taxon>Ascomycota</taxon>
        <taxon>Pezizomycotina</taxon>
        <taxon>Orbiliomycetes</taxon>
        <taxon>Orbiliales</taxon>
        <taxon>Orbiliaceae</taxon>
        <taxon>Drechslerella</taxon>
    </lineage>
</organism>